<dbReference type="RefSeq" id="WP_083344174.1">
    <property type="nucleotide sequence ID" value="NZ_LT629690.1"/>
</dbReference>
<protein>
    <submittedName>
        <fullName evidence="1">Ferritin-like metal-binding protein YciE</fullName>
    </submittedName>
</protein>
<proteinExistence type="predicted"/>
<dbReference type="InterPro" id="IPR012347">
    <property type="entry name" value="Ferritin-like"/>
</dbReference>
<dbReference type="EMBL" id="LT629690">
    <property type="protein sequence ID" value="SDE97164.1"/>
    <property type="molecule type" value="Genomic_DNA"/>
</dbReference>
<dbReference type="Pfam" id="PF05974">
    <property type="entry name" value="DUF892"/>
    <property type="match status" value="1"/>
</dbReference>
<accession>A0A1G7HA43</accession>
<evidence type="ECO:0000313" key="1">
    <source>
        <dbReference type="EMBL" id="SDE97164.1"/>
    </source>
</evidence>
<dbReference type="Gene3D" id="1.20.1260.10">
    <property type="match status" value="1"/>
</dbReference>
<dbReference type="OrthoDB" id="9795056at2"/>
<name>A0A1G7HA43_9BACT</name>
<sequence>MGLITPNEYEDLRSLYVGQLQYLLSTETQIVKGLASMIEHAQDTQLKQAFQSHRQETEVQADRLRQMLTELTDDDDDKKDPITTALISSGTNIVSESSEGPVRDAGLLATAQKIEHYEIASYGSAREWARILGLSEHARLLEQTLNEEKHADSLLTSISQRENSEAAAAA</sequence>
<dbReference type="InterPro" id="IPR047114">
    <property type="entry name" value="YciF"/>
</dbReference>
<dbReference type="SUPFAM" id="SSF47240">
    <property type="entry name" value="Ferritin-like"/>
    <property type="match status" value="1"/>
</dbReference>
<dbReference type="PANTHER" id="PTHR30565:SF9">
    <property type="entry name" value="PROTEIN YCIF"/>
    <property type="match status" value="1"/>
</dbReference>
<evidence type="ECO:0000313" key="2">
    <source>
        <dbReference type="Proteomes" id="UP000182427"/>
    </source>
</evidence>
<gene>
    <name evidence="1" type="ORF">SAMN05444167_0982</name>
</gene>
<dbReference type="InterPro" id="IPR010287">
    <property type="entry name" value="DUF892_YciF-like"/>
</dbReference>
<dbReference type="PANTHER" id="PTHR30565">
    <property type="entry name" value="PROTEIN YCIF"/>
    <property type="match status" value="1"/>
</dbReference>
<organism evidence="1 2">
    <name type="scientific">Terriglobus roseus</name>
    <dbReference type="NCBI Taxonomy" id="392734"/>
    <lineage>
        <taxon>Bacteria</taxon>
        <taxon>Pseudomonadati</taxon>
        <taxon>Acidobacteriota</taxon>
        <taxon>Terriglobia</taxon>
        <taxon>Terriglobales</taxon>
        <taxon>Acidobacteriaceae</taxon>
        <taxon>Terriglobus</taxon>
    </lineage>
</organism>
<dbReference type="AlphaFoldDB" id="A0A1G7HA43"/>
<keyword evidence="2" id="KW-1185">Reference proteome</keyword>
<dbReference type="InterPro" id="IPR009078">
    <property type="entry name" value="Ferritin-like_SF"/>
</dbReference>
<reference evidence="1 2" key="1">
    <citation type="submission" date="2016-10" db="EMBL/GenBank/DDBJ databases">
        <authorList>
            <person name="de Groot N.N."/>
        </authorList>
    </citation>
    <scope>NUCLEOTIDE SEQUENCE [LARGE SCALE GENOMIC DNA]</scope>
    <source>
        <strain evidence="1 2">GAS232</strain>
    </source>
</reference>
<dbReference type="Proteomes" id="UP000182427">
    <property type="component" value="Chromosome I"/>
</dbReference>